<protein>
    <submittedName>
        <fullName evidence="3">Sugar-specific transcriptional regulator TrmB</fullName>
    </submittedName>
</protein>
<dbReference type="AlphaFoldDB" id="A0A1H6UXT6"/>
<dbReference type="OrthoDB" id="1493540at2"/>
<keyword evidence="4" id="KW-1185">Reference proteome</keyword>
<organism evidence="3 4">
    <name type="scientific">Bhargavaea ginsengi</name>
    <dbReference type="NCBI Taxonomy" id="426757"/>
    <lineage>
        <taxon>Bacteria</taxon>
        <taxon>Bacillati</taxon>
        <taxon>Bacillota</taxon>
        <taxon>Bacilli</taxon>
        <taxon>Bacillales</taxon>
        <taxon>Caryophanaceae</taxon>
        <taxon>Bhargavaea</taxon>
    </lineage>
</organism>
<proteinExistence type="predicted"/>
<dbReference type="PANTHER" id="PTHR34293:SF1">
    <property type="entry name" value="HTH-TYPE TRANSCRIPTIONAL REGULATOR TRMBL2"/>
    <property type="match status" value="1"/>
</dbReference>
<dbReference type="InterPro" id="IPR051797">
    <property type="entry name" value="TrmB-like"/>
</dbReference>
<reference evidence="4" key="1">
    <citation type="submission" date="2016-10" db="EMBL/GenBank/DDBJ databases">
        <authorList>
            <person name="Varghese N."/>
            <person name="Submissions S."/>
        </authorList>
    </citation>
    <scope>NUCLEOTIDE SEQUENCE [LARGE SCALE GENOMIC DNA]</scope>
    <source>
        <strain evidence="4">CGMCC 1.6763</strain>
    </source>
</reference>
<dbReference type="InterPro" id="IPR036388">
    <property type="entry name" value="WH-like_DNA-bd_sf"/>
</dbReference>
<dbReference type="CDD" id="cd09124">
    <property type="entry name" value="PLDc_like_TrmB_middle"/>
    <property type="match status" value="1"/>
</dbReference>
<dbReference type="STRING" id="426757.SAMN04488127_0814"/>
<dbReference type="RefSeq" id="WP_092050172.1">
    <property type="nucleotide sequence ID" value="NZ_FNZF01000001.1"/>
</dbReference>
<dbReference type="PANTHER" id="PTHR34293">
    <property type="entry name" value="HTH-TYPE TRANSCRIPTIONAL REGULATOR TRMBL2"/>
    <property type="match status" value="1"/>
</dbReference>
<evidence type="ECO:0000256" key="1">
    <source>
        <dbReference type="ARBA" id="ARBA00023125"/>
    </source>
</evidence>
<evidence type="ECO:0000259" key="2">
    <source>
        <dbReference type="Pfam" id="PF01978"/>
    </source>
</evidence>
<accession>A0A1H6UXT6</accession>
<dbReference type="Gene3D" id="1.10.10.10">
    <property type="entry name" value="Winged helix-like DNA-binding domain superfamily/Winged helix DNA-binding domain"/>
    <property type="match status" value="1"/>
</dbReference>
<sequence>MTANVLATLKKYGFTEYEAKIYLALLQRHPMNGNEIARQSGVPSPKVYETLKRMNERTVVFSVSDGSSSNKKLYSPLPYEELLSVMEAEFEEDTALLNGFFQSLSTNLDVDWSELYHITGYASSLDTLRELITGAVSNIYISGWTAELSQLEGELREAHARGVKIVSITFDPIPAPLPWHHYKHHEGPFSDRRHVGELSCAFDDARVFILHSATGEAHSVISSHAALVRTTVNYIRHDIYVNQVVSDFHEELAAKYGEQFEKLLDRF</sequence>
<keyword evidence="1" id="KW-0238">DNA-binding</keyword>
<evidence type="ECO:0000313" key="4">
    <source>
        <dbReference type="Proteomes" id="UP000199200"/>
    </source>
</evidence>
<evidence type="ECO:0000313" key="3">
    <source>
        <dbReference type="EMBL" id="SEI92835.1"/>
    </source>
</evidence>
<dbReference type="InterPro" id="IPR011991">
    <property type="entry name" value="ArsR-like_HTH"/>
</dbReference>
<dbReference type="SUPFAM" id="SSF46785">
    <property type="entry name" value="Winged helix' DNA-binding domain"/>
    <property type="match status" value="1"/>
</dbReference>
<name>A0A1H6UXT6_9BACL</name>
<dbReference type="Proteomes" id="UP000199200">
    <property type="component" value="Unassembled WGS sequence"/>
</dbReference>
<dbReference type="GO" id="GO:0003677">
    <property type="term" value="F:DNA binding"/>
    <property type="evidence" value="ECO:0007669"/>
    <property type="project" value="UniProtKB-KW"/>
</dbReference>
<dbReference type="EMBL" id="FNZF01000001">
    <property type="protein sequence ID" value="SEI92835.1"/>
    <property type="molecule type" value="Genomic_DNA"/>
</dbReference>
<dbReference type="Pfam" id="PF01978">
    <property type="entry name" value="TrmB"/>
    <property type="match status" value="1"/>
</dbReference>
<dbReference type="InterPro" id="IPR036390">
    <property type="entry name" value="WH_DNA-bd_sf"/>
</dbReference>
<dbReference type="CDD" id="cd00090">
    <property type="entry name" value="HTH_ARSR"/>
    <property type="match status" value="1"/>
</dbReference>
<feature type="domain" description="Transcription regulator TrmB N-terminal" evidence="2">
    <location>
        <begin position="9"/>
        <end position="80"/>
    </location>
</feature>
<dbReference type="InterPro" id="IPR002831">
    <property type="entry name" value="Tscrpt_reg_TrmB_N"/>
</dbReference>
<gene>
    <name evidence="3" type="ORF">SAMN04488127_0814</name>
</gene>